<keyword evidence="1" id="KW-0472">Membrane</keyword>
<dbReference type="AlphaFoldDB" id="A0A0J8G1H1"/>
<gene>
    <name evidence="2" type="ORF">ACR52_08170</name>
</gene>
<feature type="transmembrane region" description="Helical" evidence="1">
    <location>
        <begin position="91"/>
        <end position="109"/>
    </location>
</feature>
<evidence type="ECO:0000256" key="1">
    <source>
        <dbReference type="SAM" id="Phobius"/>
    </source>
</evidence>
<reference evidence="2 3" key="1">
    <citation type="submission" date="2015-06" db="EMBL/GenBank/DDBJ databases">
        <title>Draft genome sequence of an Antarctic Pseudomonas sp. strain KG01 with full potential for biotechnological applications.</title>
        <authorList>
            <person name="Pavlov M.S."/>
            <person name="Lira F."/>
            <person name="Martinez J.L."/>
            <person name="Marshall S.H."/>
        </authorList>
    </citation>
    <scope>NUCLEOTIDE SEQUENCE [LARGE SCALE GENOMIC DNA]</scope>
    <source>
        <strain evidence="2 3">KG01</strain>
    </source>
</reference>
<feature type="transmembrane region" description="Helical" evidence="1">
    <location>
        <begin position="62"/>
        <end position="79"/>
    </location>
</feature>
<dbReference type="OrthoDB" id="6023636at2"/>
<keyword evidence="3" id="KW-1185">Reference proteome</keyword>
<evidence type="ECO:0000313" key="3">
    <source>
        <dbReference type="Proteomes" id="UP000037551"/>
    </source>
</evidence>
<feature type="transmembrane region" description="Helical" evidence="1">
    <location>
        <begin position="129"/>
        <end position="149"/>
    </location>
</feature>
<dbReference type="Proteomes" id="UP000037551">
    <property type="component" value="Unassembled WGS sequence"/>
</dbReference>
<accession>A0A0J8G1H1</accession>
<keyword evidence="1" id="KW-1133">Transmembrane helix</keyword>
<protein>
    <submittedName>
        <fullName evidence="2">Uncharacterized protein</fullName>
    </submittedName>
</protein>
<dbReference type="Pfam" id="PF20327">
    <property type="entry name" value="DUF6622"/>
    <property type="match status" value="1"/>
</dbReference>
<evidence type="ECO:0000313" key="2">
    <source>
        <dbReference type="EMBL" id="KMT56345.1"/>
    </source>
</evidence>
<feature type="transmembrane region" description="Helical" evidence="1">
    <location>
        <begin position="6"/>
        <end position="24"/>
    </location>
</feature>
<feature type="transmembrane region" description="Helical" evidence="1">
    <location>
        <begin position="36"/>
        <end position="56"/>
    </location>
</feature>
<comment type="caution">
    <text evidence="2">The sequence shown here is derived from an EMBL/GenBank/DDBJ whole genome shotgun (WGS) entry which is preliminary data.</text>
</comment>
<keyword evidence="1" id="KW-0812">Transmembrane</keyword>
<proteinExistence type="predicted"/>
<sequence length="167" mass="18195">MLDMLQGTPVWVYAIYLWICYYGIKACLGGRENRRSLMILPVVLVVWSAMSLAPSVLATGPWVGGTIMGSLLGMLLFNADGARLDADGDTLVLPGTWKTLLISQLFFAVKYYFGYQQAVHPLLLSTPSMLTVVGGVSGFTVGLFCGRAVRLHRALAALRRDEGRVLP</sequence>
<dbReference type="EMBL" id="LFMW01000004">
    <property type="protein sequence ID" value="KMT56345.1"/>
    <property type="molecule type" value="Genomic_DNA"/>
</dbReference>
<organism evidence="2 3">
    <name type="scientific">Pseudomonas fildesensis</name>
    <dbReference type="NCBI Taxonomy" id="1674920"/>
    <lineage>
        <taxon>Bacteria</taxon>
        <taxon>Pseudomonadati</taxon>
        <taxon>Pseudomonadota</taxon>
        <taxon>Gammaproteobacteria</taxon>
        <taxon>Pseudomonadales</taxon>
        <taxon>Pseudomonadaceae</taxon>
        <taxon>Pseudomonas</taxon>
    </lineage>
</organism>
<name>A0A0J8G1H1_9PSED</name>
<dbReference type="InterPro" id="IPR046730">
    <property type="entry name" value="DUF6622"/>
</dbReference>
<dbReference type="PATRIC" id="fig|1674920.3.peg.4457"/>
<dbReference type="STRING" id="1674920.ACR52_08170"/>